<dbReference type="Proteomes" id="UP000233551">
    <property type="component" value="Unassembled WGS sequence"/>
</dbReference>
<protein>
    <submittedName>
        <fullName evidence="1">Uncharacterized protein</fullName>
    </submittedName>
</protein>
<dbReference type="AlphaFoldDB" id="A0A2I0ITJ7"/>
<dbReference type="EMBL" id="PGOL01002559">
    <property type="protein sequence ID" value="PKI47063.1"/>
    <property type="molecule type" value="Genomic_DNA"/>
</dbReference>
<name>A0A2I0ITJ7_PUNGR</name>
<accession>A0A2I0ITJ7</accession>
<dbReference type="Pfam" id="PF03492">
    <property type="entry name" value="Methyltransf_7"/>
    <property type="match status" value="1"/>
</dbReference>
<proteinExistence type="predicted"/>
<sequence>MAAKDRAALAKPIITARRRTVDSLIAEGLIPCKLLNVADLGCSTGPNTFTFMSTLTRSVELKCIELKLDMPEFQFQLNNLPGNNFSTLSGKLPEFPLFPEKCLHLALSVLSWVGNIQHHFGFGEIVNKLYNEKLAYLIGEDLRKGPSKGTSIVLVLRKTLMIYLYFSWLFH</sequence>
<dbReference type="InterPro" id="IPR005299">
    <property type="entry name" value="MeTrfase_7"/>
</dbReference>
<dbReference type="InterPro" id="IPR029063">
    <property type="entry name" value="SAM-dependent_MTases_sf"/>
</dbReference>
<gene>
    <name evidence="1" type="ORF">CRG98_032539</name>
</gene>
<dbReference type="SUPFAM" id="SSF53335">
    <property type="entry name" value="S-adenosyl-L-methionine-dependent methyltransferases"/>
    <property type="match status" value="1"/>
</dbReference>
<dbReference type="STRING" id="22663.A0A2I0ITJ7"/>
<dbReference type="GO" id="GO:0008168">
    <property type="term" value="F:methyltransferase activity"/>
    <property type="evidence" value="ECO:0007669"/>
    <property type="project" value="InterPro"/>
</dbReference>
<organism evidence="1 2">
    <name type="scientific">Punica granatum</name>
    <name type="common">Pomegranate</name>
    <dbReference type="NCBI Taxonomy" id="22663"/>
    <lineage>
        <taxon>Eukaryota</taxon>
        <taxon>Viridiplantae</taxon>
        <taxon>Streptophyta</taxon>
        <taxon>Embryophyta</taxon>
        <taxon>Tracheophyta</taxon>
        <taxon>Spermatophyta</taxon>
        <taxon>Magnoliopsida</taxon>
        <taxon>eudicotyledons</taxon>
        <taxon>Gunneridae</taxon>
        <taxon>Pentapetalae</taxon>
        <taxon>rosids</taxon>
        <taxon>malvids</taxon>
        <taxon>Myrtales</taxon>
        <taxon>Lythraceae</taxon>
        <taxon>Punica</taxon>
    </lineage>
</organism>
<keyword evidence="2" id="KW-1185">Reference proteome</keyword>
<dbReference type="Gene3D" id="3.40.50.150">
    <property type="entry name" value="Vaccinia Virus protein VP39"/>
    <property type="match status" value="1"/>
</dbReference>
<comment type="caution">
    <text evidence="1">The sequence shown here is derived from an EMBL/GenBank/DDBJ whole genome shotgun (WGS) entry which is preliminary data.</text>
</comment>
<evidence type="ECO:0000313" key="1">
    <source>
        <dbReference type="EMBL" id="PKI47063.1"/>
    </source>
</evidence>
<evidence type="ECO:0000313" key="2">
    <source>
        <dbReference type="Proteomes" id="UP000233551"/>
    </source>
</evidence>
<dbReference type="PANTHER" id="PTHR31009">
    <property type="entry name" value="S-ADENOSYL-L-METHIONINE:CARBOXYL METHYLTRANSFERASE FAMILY PROTEIN"/>
    <property type="match status" value="1"/>
</dbReference>
<reference evidence="1 2" key="1">
    <citation type="submission" date="2017-11" db="EMBL/GenBank/DDBJ databases">
        <title>De-novo sequencing of pomegranate (Punica granatum L.) genome.</title>
        <authorList>
            <person name="Akparov Z."/>
            <person name="Amiraslanov A."/>
            <person name="Hajiyeva S."/>
            <person name="Abbasov M."/>
            <person name="Kaur K."/>
            <person name="Hamwieh A."/>
            <person name="Solovyev V."/>
            <person name="Salamov A."/>
            <person name="Braich B."/>
            <person name="Kosarev P."/>
            <person name="Mahmoud A."/>
            <person name="Hajiyev E."/>
            <person name="Babayeva S."/>
            <person name="Izzatullayeva V."/>
            <person name="Mammadov A."/>
            <person name="Mammadov A."/>
            <person name="Sharifova S."/>
            <person name="Ojaghi J."/>
            <person name="Eynullazada K."/>
            <person name="Bayramov B."/>
            <person name="Abdulazimova A."/>
            <person name="Shahmuradov I."/>
        </authorList>
    </citation>
    <scope>NUCLEOTIDE SEQUENCE [LARGE SCALE GENOMIC DNA]</scope>
    <source>
        <strain evidence="2">cv. AG2017</strain>
        <tissue evidence="1">Leaf</tissue>
    </source>
</reference>